<evidence type="ECO:0000256" key="1">
    <source>
        <dbReference type="ARBA" id="ARBA00022801"/>
    </source>
</evidence>
<dbReference type="OrthoDB" id="433474at2759"/>
<evidence type="ECO:0000313" key="3">
    <source>
        <dbReference type="EMBL" id="TCD70365.1"/>
    </source>
</evidence>
<dbReference type="PANTHER" id="PTHR48081">
    <property type="entry name" value="AB HYDROLASE SUPERFAMILY PROTEIN C4A8.06C"/>
    <property type="match status" value="1"/>
</dbReference>
<dbReference type="EMBL" id="RWJN01000022">
    <property type="protein sequence ID" value="TCD70365.1"/>
    <property type="molecule type" value="Genomic_DNA"/>
</dbReference>
<sequence length="313" mass="34507">METISKLTSSDIPSVLPPSAQAFFPLLQAHASEIESVKSSTFKYGATDRHQLDVYYPEGVENGTAPVVFFAYGGGFVSGARVLPPPANLMFKNLGSFYARKGFFVVVPDYRLVPEAKFPDGAQDIKDAVVWIVDHADEVAKDSSVKLDTASLFLTAHSAGASHTITSILYPGLFQSEYRLRIKGLFLIGGPYTFRPELLPPGPSVPTDTLDKYYGPGQFQEKEPLALLEKAPQDIISSFPPIVVSRAEREPKSIEQMNIHFTKVLKQKLPGGEIKVQEYVMKGHNHVSPSMALSSGEGEEWAHYAIDWFRSQI</sequence>
<dbReference type="SUPFAM" id="SSF53474">
    <property type="entry name" value="alpha/beta-Hydrolases"/>
    <property type="match status" value="1"/>
</dbReference>
<dbReference type="Gene3D" id="3.40.50.1820">
    <property type="entry name" value="alpha/beta hydrolase"/>
    <property type="match status" value="1"/>
</dbReference>
<dbReference type="InterPro" id="IPR049492">
    <property type="entry name" value="BD-FAE-like_dom"/>
</dbReference>
<comment type="caution">
    <text evidence="3">The sequence shown here is derived from an EMBL/GenBank/DDBJ whole genome shotgun (WGS) entry which is preliminary data.</text>
</comment>
<evidence type="ECO:0000313" key="4">
    <source>
        <dbReference type="Proteomes" id="UP000292702"/>
    </source>
</evidence>
<keyword evidence="1" id="KW-0378">Hydrolase</keyword>
<name>A0A4R0RUS0_9APHY</name>
<dbReference type="AlphaFoldDB" id="A0A4R0RUS0"/>
<dbReference type="PANTHER" id="PTHR48081:SF33">
    <property type="entry name" value="KYNURENINE FORMAMIDASE"/>
    <property type="match status" value="1"/>
</dbReference>
<keyword evidence="4" id="KW-1185">Reference proteome</keyword>
<dbReference type="GO" id="GO:0016787">
    <property type="term" value="F:hydrolase activity"/>
    <property type="evidence" value="ECO:0007669"/>
    <property type="project" value="UniProtKB-KW"/>
</dbReference>
<dbReference type="InterPro" id="IPR050300">
    <property type="entry name" value="GDXG_lipolytic_enzyme"/>
</dbReference>
<dbReference type="Proteomes" id="UP000292702">
    <property type="component" value="Unassembled WGS sequence"/>
</dbReference>
<dbReference type="InterPro" id="IPR029058">
    <property type="entry name" value="AB_hydrolase_fold"/>
</dbReference>
<dbReference type="Pfam" id="PF20434">
    <property type="entry name" value="BD-FAE"/>
    <property type="match status" value="1"/>
</dbReference>
<protein>
    <recommendedName>
        <fullName evidence="2">BD-FAE-like domain-containing protein</fullName>
    </recommendedName>
</protein>
<dbReference type="STRING" id="92696.A0A4R0RUS0"/>
<organism evidence="3 4">
    <name type="scientific">Steccherinum ochraceum</name>
    <dbReference type="NCBI Taxonomy" id="92696"/>
    <lineage>
        <taxon>Eukaryota</taxon>
        <taxon>Fungi</taxon>
        <taxon>Dikarya</taxon>
        <taxon>Basidiomycota</taxon>
        <taxon>Agaricomycotina</taxon>
        <taxon>Agaricomycetes</taxon>
        <taxon>Polyporales</taxon>
        <taxon>Steccherinaceae</taxon>
        <taxon>Steccherinum</taxon>
    </lineage>
</organism>
<reference evidence="3 4" key="1">
    <citation type="submission" date="2018-11" db="EMBL/GenBank/DDBJ databases">
        <title>Genome assembly of Steccherinum ochraceum LE-BIN_3174, the white-rot fungus of the Steccherinaceae family (The Residual Polyporoid clade, Polyporales, Basidiomycota).</title>
        <authorList>
            <person name="Fedorova T.V."/>
            <person name="Glazunova O.A."/>
            <person name="Landesman E.O."/>
            <person name="Moiseenko K.V."/>
            <person name="Psurtseva N.V."/>
            <person name="Savinova O.S."/>
            <person name="Shakhova N.V."/>
            <person name="Tyazhelova T.V."/>
            <person name="Vasina D.V."/>
        </authorList>
    </citation>
    <scope>NUCLEOTIDE SEQUENCE [LARGE SCALE GENOMIC DNA]</scope>
    <source>
        <strain evidence="3 4">LE-BIN_3174</strain>
    </source>
</reference>
<feature type="domain" description="BD-FAE-like" evidence="2">
    <location>
        <begin position="52"/>
        <end position="161"/>
    </location>
</feature>
<proteinExistence type="predicted"/>
<gene>
    <name evidence="3" type="ORF">EIP91_003717</name>
</gene>
<evidence type="ECO:0000259" key="2">
    <source>
        <dbReference type="Pfam" id="PF20434"/>
    </source>
</evidence>
<accession>A0A4R0RUS0</accession>